<keyword evidence="1" id="KW-0812">Transmembrane</keyword>
<evidence type="ECO:0000313" key="2">
    <source>
        <dbReference type="EMBL" id="ARM08053.1"/>
    </source>
</evidence>
<evidence type="ECO:0000313" key="3">
    <source>
        <dbReference type="EMBL" id="QFW66613.1"/>
    </source>
</evidence>
<keyword evidence="1" id="KW-1133">Transmembrane helix</keyword>
<name>A0A1W6DEX0_9BETA</name>
<protein>
    <submittedName>
        <fullName evidence="2">Uncharacterized protein</fullName>
    </submittedName>
</protein>
<dbReference type="EMBL" id="KY315552">
    <property type="protein sequence ID" value="QFX43663.1"/>
    <property type="molecule type" value="Genomic_DNA"/>
</dbReference>
<dbReference type="EMBL" id="KY315540">
    <property type="protein sequence ID" value="ARM08053.1"/>
    <property type="molecule type" value="Genomic_DNA"/>
</dbReference>
<accession>A0A1W6DEX0</accession>
<sequence>MVQLLLRCLSEFLLQVRLVSLDSFFVESQLGFLSVHSSLLEVLFVMLLLLLDLLKAVGFKLLRIGELSVKFLSALAVWFLALFLSIIEGFFNLEYGEGDGIIVFTGDLY</sequence>
<keyword evidence="1" id="KW-0472">Membrane</keyword>
<proteinExistence type="predicted"/>
<evidence type="ECO:0000256" key="1">
    <source>
        <dbReference type="SAM" id="Phobius"/>
    </source>
</evidence>
<evidence type="ECO:0000313" key="4">
    <source>
        <dbReference type="EMBL" id="QFX43663.1"/>
    </source>
</evidence>
<feature type="transmembrane region" description="Helical" evidence="1">
    <location>
        <begin position="30"/>
        <end position="51"/>
    </location>
</feature>
<reference evidence="2" key="1">
    <citation type="journal article" date="2018" name="BMC Genomics">
        <title>Comparative genomic, transcriptomic, and proteomic reannotation of human herpesvirus 6.</title>
        <authorList>
            <person name="Greninger A.L."/>
            <person name="Knudsen G.M."/>
            <person name="Roychoudhury P."/>
            <person name="Hanson D.J."/>
            <person name="Sedlak R.H."/>
            <person name="Xie H."/>
            <person name="Guan J."/>
            <person name="Nguyen T."/>
            <person name="Peddu V."/>
            <person name="Boeckh M."/>
            <person name="Huang M.L."/>
            <person name="Cook L."/>
            <person name="Depledge D.P."/>
            <person name="Zerr D.M."/>
            <person name="Koelle D.M."/>
            <person name="Gantt S."/>
            <person name="Yoshikawa T."/>
            <person name="Caserta M."/>
            <person name="Hill J.A."/>
            <person name="Jerome K.R."/>
        </authorList>
    </citation>
    <scope>NUCLEOTIDE SEQUENCE</scope>
    <source>
        <strain evidence="3">HP23A7</strain>
        <strain evidence="2">HP73F12</strain>
        <strain evidence="4">HP96H12</strain>
    </source>
</reference>
<dbReference type="EMBL" id="KY315531">
    <property type="protein sequence ID" value="QFW66613.1"/>
    <property type="molecule type" value="Genomic_DNA"/>
</dbReference>
<feature type="transmembrane region" description="Helical" evidence="1">
    <location>
        <begin position="71"/>
        <end position="91"/>
    </location>
</feature>
<organism evidence="2">
    <name type="scientific">Human betaherpesvirus 6</name>
    <dbReference type="NCBI Taxonomy" id="10368"/>
    <lineage>
        <taxon>Viruses</taxon>
        <taxon>Duplodnaviria</taxon>
        <taxon>Heunggongvirae</taxon>
        <taxon>Peploviricota</taxon>
        <taxon>Herviviricetes</taxon>
        <taxon>Herpesvirales</taxon>
        <taxon>Orthoherpesviridae</taxon>
        <taxon>Betaherpesvirinae</taxon>
        <taxon>Roseolovirus</taxon>
    </lineage>
</organism>